<evidence type="ECO:0000256" key="3">
    <source>
        <dbReference type="ARBA" id="ARBA00023163"/>
    </source>
</evidence>
<dbReference type="SUPFAM" id="SSF51206">
    <property type="entry name" value="cAMP-binding domain-like"/>
    <property type="match status" value="1"/>
</dbReference>
<dbReference type="InterPro" id="IPR000595">
    <property type="entry name" value="cNMP-bd_dom"/>
</dbReference>
<dbReference type="OrthoDB" id="9776746at2"/>
<comment type="caution">
    <text evidence="5">The sequence shown here is derived from an EMBL/GenBank/DDBJ whole genome shotgun (WGS) entry which is preliminary data.</text>
</comment>
<dbReference type="RefSeq" id="WP_056016406.1">
    <property type="nucleotide sequence ID" value="NZ_JABCJF010000016.1"/>
</dbReference>
<reference evidence="5 7" key="1">
    <citation type="submission" date="2015-10" db="EMBL/GenBank/DDBJ databases">
        <title>Chryseobacterium aquaticum genome.</title>
        <authorList>
            <person name="Newman J.D."/>
            <person name="Ferguson M.B."/>
            <person name="Miller J.R."/>
        </authorList>
    </citation>
    <scope>NUCLEOTIDE SEQUENCE [LARGE SCALE GENOMIC DNA]</scope>
    <source>
        <strain evidence="5 7">KCTC 12483</strain>
    </source>
</reference>
<gene>
    <name evidence="5" type="ORF">AR438_14285</name>
    <name evidence="6" type="ORF">HIO71_18010</name>
</gene>
<dbReference type="PANTHER" id="PTHR24567:SF26">
    <property type="entry name" value="REGULATORY PROTEIN YEIL"/>
    <property type="match status" value="1"/>
</dbReference>
<evidence type="ECO:0000313" key="7">
    <source>
        <dbReference type="Proteomes" id="UP000051682"/>
    </source>
</evidence>
<reference evidence="6 8" key="2">
    <citation type="submission" date="2020-04" db="EMBL/GenBank/DDBJ databases">
        <title>Genome analysis and antimicrobial resistance characteristics of Chryseobacterium aquaticum isolated from farmed salmonids.</title>
        <authorList>
            <person name="Saticioglu I.B."/>
            <person name="Duman M."/>
            <person name="Altun S."/>
        </authorList>
    </citation>
    <scope>NUCLEOTIDE SEQUENCE [LARGE SCALE GENOMIC DNA]</scope>
    <source>
        <strain evidence="6 8">C-174</strain>
    </source>
</reference>
<evidence type="ECO:0000313" key="6">
    <source>
        <dbReference type="EMBL" id="NMR36078.1"/>
    </source>
</evidence>
<dbReference type="EMBL" id="LLYZ01000012">
    <property type="protein sequence ID" value="KQK24849.1"/>
    <property type="molecule type" value="Genomic_DNA"/>
</dbReference>
<name>A0A0Q3LNI7_9FLAO</name>
<dbReference type="AlphaFoldDB" id="A0A0Q3LNI7"/>
<dbReference type="EMBL" id="JABCJF010000016">
    <property type="protein sequence ID" value="NMR36078.1"/>
    <property type="molecule type" value="Genomic_DNA"/>
</dbReference>
<accession>A0A0Q3LNI7</accession>
<dbReference type="PRINTS" id="PR00034">
    <property type="entry name" value="HTHCRP"/>
</dbReference>
<dbReference type="CDD" id="cd00038">
    <property type="entry name" value="CAP_ED"/>
    <property type="match status" value="1"/>
</dbReference>
<keyword evidence="7" id="KW-1185">Reference proteome</keyword>
<evidence type="ECO:0000256" key="1">
    <source>
        <dbReference type="ARBA" id="ARBA00023015"/>
    </source>
</evidence>
<organism evidence="5 7">
    <name type="scientific">Chryseobacterium aquaticum</name>
    <dbReference type="NCBI Taxonomy" id="452084"/>
    <lineage>
        <taxon>Bacteria</taxon>
        <taxon>Pseudomonadati</taxon>
        <taxon>Bacteroidota</taxon>
        <taxon>Flavobacteriia</taxon>
        <taxon>Flavobacteriales</taxon>
        <taxon>Weeksellaceae</taxon>
        <taxon>Chryseobacterium group</taxon>
        <taxon>Chryseobacterium</taxon>
    </lineage>
</organism>
<dbReference type="SUPFAM" id="SSF46785">
    <property type="entry name" value="Winged helix' DNA-binding domain"/>
    <property type="match status" value="1"/>
</dbReference>
<proteinExistence type="predicted"/>
<dbReference type="GO" id="GO:0005829">
    <property type="term" value="C:cytosol"/>
    <property type="evidence" value="ECO:0007669"/>
    <property type="project" value="TreeGrafter"/>
</dbReference>
<dbReference type="PANTHER" id="PTHR24567">
    <property type="entry name" value="CRP FAMILY TRANSCRIPTIONAL REGULATORY PROTEIN"/>
    <property type="match status" value="1"/>
</dbReference>
<evidence type="ECO:0000259" key="4">
    <source>
        <dbReference type="PROSITE" id="PS51063"/>
    </source>
</evidence>
<dbReference type="Pfam" id="PF00027">
    <property type="entry name" value="cNMP_binding"/>
    <property type="match status" value="1"/>
</dbReference>
<evidence type="ECO:0000256" key="2">
    <source>
        <dbReference type="ARBA" id="ARBA00023125"/>
    </source>
</evidence>
<dbReference type="GO" id="GO:0003700">
    <property type="term" value="F:DNA-binding transcription factor activity"/>
    <property type="evidence" value="ECO:0007669"/>
    <property type="project" value="TreeGrafter"/>
</dbReference>
<dbReference type="InterPro" id="IPR018490">
    <property type="entry name" value="cNMP-bd_dom_sf"/>
</dbReference>
<dbReference type="Proteomes" id="UP000051682">
    <property type="component" value="Unassembled WGS sequence"/>
</dbReference>
<evidence type="ECO:0000313" key="5">
    <source>
        <dbReference type="EMBL" id="KQK24849.1"/>
    </source>
</evidence>
<sequence length="202" mass="23274">MDINKISDPQFRKELLSKDSLKFFPTGTVMLDINSYINYIPLVISGSIKVIRTEEDGREILLYYLTPGESCISSILSGLTQDTSKVKVVVEEDAEILMISLQQAKEWLRKYPEWTDFIFSLYQRRFEDLLEVVNSVAFQKVDARILHLLSQKSQLYKSKELSVTHQQLADELGITREAVSRVLKQIETEGKIKLSRNKITLL</sequence>
<evidence type="ECO:0000313" key="8">
    <source>
        <dbReference type="Proteomes" id="UP000548067"/>
    </source>
</evidence>
<dbReference type="InterPro" id="IPR012318">
    <property type="entry name" value="HTH_CRP"/>
</dbReference>
<dbReference type="PROSITE" id="PS51063">
    <property type="entry name" value="HTH_CRP_2"/>
    <property type="match status" value="1"/>
</dbReference>
<dbReference type="Proteomes" id="UP000548067">
    <property type="component" value="Unassembled WGS sequence"/>
</dbReference>
<dbReference type="Pfam" id="PF13545">
    <property type="entry name" value="HTH_Crp_2"/>
    <property type="match status" value="1"/>
</dbReference>
<feature type="domain" description="HTH crp-type" evidence="4">
    <location>
        <begin position="139"/>
        <end position="202"/>
    </location>
</feature>
<dbReference type="Gene3D" id="2.60.120.10">
    <property type="entry name" value="Jelly Rolls"/>
    <property type="match status" value="1"/>
</dbReference>
<dbReference type="InterPro" id="IPR014710">
    <property type="entry name" value="RmlC-like_jellyroll"/>
</dbReference>
<dbReference type="SMART" id="SM00419">
    <property type="entry name" value="HTH_CRP"/>
    <property type="match status" value="1"/>
</dbReference>
<dbReference type="GO" id="GO:0003677">
    <property type="term" value="F:DNA binding"/>
    <property type="evidence" value="ECO:0007669"/>
    <property type="project" value="UniProtKB-KW"/>
</dbReference>
<keyword evidence="3" id="KW-0804">Transcription</keyword>
<dbReference type="InterPro" id="IPR050397">
    <property type="entry name" value="Env_Response_Regulators"/>
</dbReference>
<dbReference type="Gene3D" id="1.10.10.10">
    <property type="entry name" value="Winged helix-like DNA-binding domain superfamily/Winged helix DNA-binding domain"/>
    <property type="match status" value="1"/>
</dbReference>
<protein>
    <submittedName>
        <fullName evidence="5">Crp/Fnr family transcriptional regulator</fullName>
    </submittedName>
</protein>
<keyword evidence="2" id="KW-0238">DNA-binding</keyword>
<dbReference type="InterPro" id="IPR036388">
    <property type="entry name" value="WH-like_DNA-bd_sf"/>
</dbReference>
<dbReference type="InterPro" id="IPR036390">
    <property type="entry name" value="WH_DNA-bd_sf"/>
</dbReference>
<keyword evidence="1" id="KW-0805">Transcription regulation</keyword>
<dbReference type="STRING" id="452084.AR438_14285"/>